<name>A0A1H1Q2E7_BRESA</name>
<feature type="transmembrane region" description="Helical" evidence="6">
    <location>
        <begin position="175"/>
        <end position="198"/>
    </location>
</feature>
<keyword evidence="3 6" id="KW-1133">Transmembrane helix</keyword>
<evidence type="ECO:0000256" key="2">
    <source>
        <dbReference type="ARBA" id="ARBA00022692"/>
    </source>
</evidence>
<feature type="transmembrane region" description="Helical" evidence="6">
    <location>
        <begin position="70"/>
        <end position="92"/>
    </location>
</feature>
<evidence type="ECO:0000256" key="1">
    <source>
        <dbReference type="ARBA" id="ARBA00004141"/>
    </source>
</evidence>
<feature type="transmembrane region" description="Helical" evidence="6">
    <location>
        <begin position="146"/>
        <end position="169"/>
    </location>
</feature>
<dbReference type="GO" id="GO:0009060">
    <property type="term" value="P:aerobic respiration"/>
    <property type="evidence" value="ECO:0007669"/>
    <property type="project" value="TreeGrafter"/>
</dbReference>
<dbReference type="EMBL" id="LT629739">
    <property type="protein sequence ID" value="SDS17658.1"/>
    <property type="molecule type" value="Genomic_DNA"/>
</dbReference>
<keyword evidence="8" id="KW-1185">Reference proteome</keyword>
<dbReference type="Pfam" id="PF00146">
    <property type="entry name" value="NADHdh"/>
    <property type="match status" value="1"/>
</dbReference>
<dbReference type="PANTHER" id="PTHR11432:SF3">
    <property type="entry name" value="NADH-UBIQUINONE OXIDOREDUCTASE CHAIN 1"/>
    <property type="match status" value="1"/>
</dbReference>
<dbReference type="OrthoDB" id="5185879at2"/>
<feature type="transmembrane region" description="Helical" evidence="6">
    <location>
        <begin position="12"/>
        <end position="31"/>
    </location>
</feature>
<keyword evidence="2 5" id="KW-0812">Transmembrane</keyword>
<evidence type="ECO:0000256" key="6">
    <source>
        <dbReference type="SAM" id="Phobius"/>
    </source>
</evidence>
<sequence>MTDSGLVTVSAGWAVVAGAILCSLAVFAIALDTGLTARAQGARGGWTTIAGRFARLLRQRRRTTVAADTMLWRAGGVGMFIGAFFMVAVIPLGQWTLADLDVGVVWLNTIDVLVWALVWLTGWGANSTYSLIGGYRFLAHGLAYELPLMFALVAPAIAAGSLNVGAVAAAQDDDLWFVVWMPVAFLIYLIGVMGFSVWGPFAAAVATDITGGAGTELSAVDRLVFHAGRYLFLAAGAAFSVPLFLGGGAGPWLPDWTWVLIKTLAVLAVLVWSRRKIPLMRPDRFMTIGWTLLLPAIVVQDLVVSVLVVWKG</sequence>
<comment type="similarity">
    <text evidence="5">Belongs to the complex I subunit 1 family.</text>
</comment>
<evidence type="ECO:0000256" key="4">
    <source>
        <dbReference type="ARBA" id="ARBA00023136"/>
    </source>
</evidence>
<feature type="transmembrane region" description="Helical" evidence="6">
    <location>
        <begin position="285"/>
        <end position="310"/>
    </location>
</feature>
<keyword evidence="4 6" id="KW-0472">Membrane</keyword>
<dbReference type="InterPro" id="IPR001694">
    <property type="entry name" value="NADH_UbQ_OxRdtase_su1/FPO"/>
</dbReference>
<comment type="subcellular location">
    <subcellularLocation>
        <location evidence="5">Cell membrane</location>
        <topology evidence="5">Multi-pass membrane protein</topology>
    </subcellularLocation>
    <subcellularLocation>
        <location evidence="1">Membrane</location>
        <topology evidence="1">Multi-pass membrane protein</topology>
    </subcellularLocation>
</comment>
<accession>A0A1H1Q2E7</accession>
<dbReference type="Proteomes" id="UP000199700">
    <property type="component" value="Chromosome"/>
</dbReference>
<evidence type="ECO:0000256" key="3">
    <source>
        <dbReference type="ARBA" id="ARBA00022989"/>
    </source>
</evidence>
<organism evidence="7 8">
    <name type="scientific">Brevibacterium sandarakinum</name>
    <dbReference type="NCBI Taxonomy" id="629680"/>
    <lineage>
        <taxon>Bacteria</taxon>
        <taxon>Bacillati</taxon>
        <taxon>Actinomycetota</taxon>
        <taxon>Actinomycetes</taxon>
        <taxon>Micrococcales</taxon>
        <taxon>Brevibacteriaceae</taxon>
        <taxon>Brevibacterium</taxon>
    </lineage>
</organism>
<keyword evidence="5" id="KW-0520">NAD</keyword>
<feature type="transmembrane region" description="Helical" evidence="6">
    <location>
        <begin position="230"/>
        <end position="250"/>
    </location>
</feature>
<evidence type="ECO:0000256" key="5">
    <source>
        <dbReference type="RuleBase" id="RU000471"/>
    </source>
</evidence>
<dbReference type="STRING" id="629680.SAMN04489751_1409"/>
<feature type="transmembrane region" description="Helical" evidence="6">
    <location>
        <begin position="256"/>
        <end position="273"/>
    </location>
</feature>
<dbReference type="GO" id="GO:0003954">
    <property type="term" value="F:NADH dehydrogenase activity"/>
    <property type="evidence" value="ECO:0007669"/>
    <property type="project" value="TreeGrafter"/>
</dbReference>
<reference evidence="7" key="1">
    <citation type="submission" date="2016-10" db="EMBL/GenBank/DDBJ databases">
        <authorList>
            <person name="Varghese N."/>
            <person name="Submissions S."/>
        </authorList>
    </citation>
    <scope>NUCLEOTIDE SEQUENCE [LARGE SCALE GENOMIC DNA]</scope>
    <source>
        <strain evidence="7">DSM 22082</strain>
    </source>
</reference>
<dbReference type="PANTHER" id="PTHR11432">
    <property type="entry name" value="NADH DEHYDROGENASE SUBUNIT 1"/>
    <property type="match status" value="1"/>
</dbReference>
<dbReference type="AlphaFoldDB" id="A0A1H1Q2E7"/>
<gene>
    <name evidence="7" type="ORF">SAMN04489751_1409</name>
</gene>
<feature type="transmembrane region" description="Helical" evidence="6">
    <location>
        <begin position="104"/>
        <end position="125"/>
    </location>
</feature>
<protein>
    <submittedName>
        <fullName evidence="7">NADH dehydrogenase subunit H</fullName>
    </submittedName>
</protein>
<dbReference type="GO" id="GO:0005886">
    <property type="term" value="C:plasma membrane"/>
    <property type="evidence" value="ECO:0007669"/>
    <property type="project" value="UniProtKB-SubCell"/>
</dbReference>
<proteinExistence type="inferred from homology"/>
<evidence type="ECO:0000313" key="8">
    <source>
        <dbReference type="Proteomes" id="UP000199700"/>
    </source>
</evidence>
<evidence type="ECO:0000313" key="7">
    <source>
        <dbReference type="EMBL" id="SDS17658.1"/>
    </source>
</evidence>
<dbReference type="RefSeq" id="WP_092104332.1">
    <property type="nucleotide sequence ID" value="NZ_LT629739.1"/>
</dbReference>